<dbReference type="AlphaFoldDB" id="A0AAV5WKH3"/>
<feature type="non-terminal residue" evidence="2">
    <location>
        <position position="1"/>
    </location>
</feature>
<feature type="compositionally biased region" description="Basic and acidic residues" evidence="1">
    <location>
        <begin position="56"/>
        <end position="73"/>
    </location>
</feature>
<reference evidence="2" key="1">
    <citation type="submission" date="2023-10" db="EMBL/GenBank/DDBJ databases">
        <title>Genome assembly of Pristionchus species.</title>
        <authorList>
            <person name="Yoshida K."/>
            <person name="Sommer R.J."/>
        </authorList>
    </citation>
    <scope>NUCLEOTIDE SEQUENCE</scope>
    <source>
        <strain evidence="2">RS5133</strain>
    </source>
</reference>
<dbReference type="EMBL" id="BTSY01000006">
    <property type="protein sequence ID" value="GMT31517.1"/>
    <property type="molecule type" value="Genomic_DNA"/>
</dbReference>
<dbReference type="Proteomes" id="UP001432322">
    <property type="component" value="Unassembled WGS sequence"/>
</dbReference>
<sequence>RSGRFLHPMDSPKTRRTLRTPKPVVRQKAADPVAKKPAKARAAKTTPRKTIAPKQPDPKKTLTDKKKQEKKDGGINTQPTQVGRAKKADSDKDYCKVHVTLGEVRALCARNNVHADRRVIEIQVEKKNV</sequence>
<gene>
    <name evidence="2" type="ORF">PFISCL1PPCAC_22814</name>
</gene>
<evidence type="ECO:0000313" key="3">
    <source>
        <dbReference type="Proteomes" id="UP001432322"/>
    </source>
</evidence>
<proteinExistence type="predicted"/>
<name>A0AAV5WKH3_9BILA</name>
<comment type="caution">
    <text evidence="2">The sequence shown here is derived from an EMBL/GenBank/DDBJ whole genome shotgun (WGS) entry which is preliminary data.</text>
</comment>
<protein>
    <submittedName>
        <fullName evidence="2">Uncharacterized protein</fullName>
    </submittedName>
</protein>
<organism evidence="2 3">
    <name type="scientific">Pristionchus fissidentatus</name>
    <dbReference type="NCBI Taxonomy" id="1538716"/>
    <lineage>
        <taxon>Eukaryota</taxon>
        <taxon>Metazoa</taxon>
        <taxon>Ecdysozoa</taxon>
        <taxon>Nematoda</taxon>
        <taxon>Chromadorea</taxon>
        <taxon>Rhabditida</taxon>
        <taxon>Rhabditina</taxon>
        <taxon>Diplogasteromorpha</taxon>
        <taxon>Diplogasteroidea</taxon>
        <taxon>Neodiplogasteridae</taxon>
        <taxon>Pristionchus</taxon>
    </lineage>
</organism>
<evidence type="ECO:0000313" key="2">
    <source>
        <dbReference type="EMBL" id="GMT31517.1"/>
    </source>
</evidence>
<accession>A0AAV5WKH3</accession>
<feature type="region of interest" description="Disordered" evidence="1">
    <location>
        <begin position="1"/>
        <end position="91"/>
    </location>
</feature>
<feature type="compositionally biased region" description="Low complexity" evidence="1">
    <location>
        <begin position="43"/>
        <end position="54"/>
    </location>
</feature>
<keyword evidence="3" id="KW-1185">Reference proteome</keyword>
<evidence type="ECO:0000256" key="1">
    <source>
        <dbReference type="SAM" id="MobiDB-lite"/>
    </source>
</evidence>
<feature type="non-terminal residue" evidence="2">
    <location>
        <position position="129"/>
    </location>
</feature>